<dbReference type="Proteomes" id="UP000545037">
    <property type="component" value="Unassembled WGS sequence"/>
</dbReference>
<evidence type="ECO:0000256" key="2">
    <source>
        <dbReference type="SAM" id="Phobius"/>
    </source>
</evidence>
<keyword evidence="2" id="KW-0812">Transmembrane</keyword>
<evidence type="ECO:0000313" key="3">
    <source>
        <dbReference type="EMBL" id="MBB5745014.1"/>
    </source>
</evidence>
<dbReference type="AlphaFoldDB" id="A0A7W9CG46"/>
<dbReference type="EMBL" id="JACHOR010000001">
    <property type="protein sequence ID" value="MBB5745014.1"/>
    <property type="molecule type" value="Genomic_DNA"/>
</dbReference>
<keyword evidence="2" id="KW-1133">Transmembrane helix</keyword>
<feature type="region of interest" description="Disordered" evidence="1">
    <location>
        <begin position="135"/>
        <end position="162"/>
    </location>
</feature>
<feature type="compositionally biased region" description="Gly residues" evidence="1">
    <location>
        <begin position="138"/>
        <end position="162"/>
    </location>
</feature>
<dbReference type="RefSeq" id="WP_183211954.1">
    <property type="nucleotide sequence ID" value="NZ_JACHOR010000001.1"/>
</dbReference>
<feature type="region of interest" description="Disordered" evidence="1">
    <location>
        <begin position="32"/>
        <end position="104"/>
    </location>
</feature>
<sequence length="267" mass="27191">MSRTRRRWAAGVVSAAIHIGIGGLLLLPGSPRPDPQPLAARPPPIEITLSVPRPLQTPVAEPLPEPGSETGSPAPAASAPVPSEAPATPPLPLAAPVATRRPVTPPEVRSELAVAAVATATMATVSEAELVGAMRAGDTGGQGSGSGGDGGPGRGQGNGGGSCDMVARLQTKLREDDDIRRTVAEVQRSVGGRALLVWDGDWRQNPGQAGKGLAGVRQAIALEVAFAPAACRTQAMRGLVLVTLSDAPGGARVALGTGRWRWSDLLR</sequence>
<evidence type="ECO:0000313" key="4">
    <source>
        <dbReference type="Proteomes" id="UP000545037"/>
    </source>
</evidence>
<feature type="transmembrane region" description="Helical" evidence="2">
    <location>
        <begin position="7"/>
        <end position="27"/>
    </location>
</feature>
<feature type="compositionally biased region" description="Pro residues" evidence="1">
    <location>
        <begin position="32"/>
        <end position="45"/>
    </location>
</feature>
<reference evidence="3 4" key="1">
    <citation type="submission" date="2020-08" db="EMBL/GenBank/DDBJ databases">
        <title>Genomic Encyclopedia of Type Strains, Phase IV (KMG-IV): sequencing the most valuable type-strain genomes for metagenomic binning, comparative biology and taxonomic classification.</title>
        <authorList>
            <person name="Goeker M."/>
        </authorList>
    </citation>
    <scope>NUCLEOTIDE SEQUENCE [LARGE SCALE GENOMIC DNA]</scope>
    <source>
        <strain evidence="3 4">DSM 4737</strain>
    </source>
</reference>
<proteinExistence type="predicted"/>
<feature type="compositionally biased region" description="Low complexity" evidence="1">
    <location>
        <begin position="66"/>
        <end position="86"/>
    </location>
</feature>
<accession>A0A7W9CG46</accession>
<keyword evidence="4" id="KW-1185">Reference proteome</keyword>
<comment type="caution">
    <text evidence="3">The sequence shown here is derived from an EMBL/GenBank/DDBJ whole genome shotgun (WGS) entry which is preliminary data.</text>
</comment>
<gene>
    <name evidence="3" type="ORF">GGR13_000586</name>
</gene>
<protein>
    <submittedName>
        <fullName evidence="3">Uncharacterized protein</fullName>
    </submittedName>
</protein>
<name>A0A7W9CG46_9CAUL</name>
<organism evidence="3 4">
    <name type="scientific">Brevundimonas variabilis</name>
    <dbReference type="NCBI Taxonomy" id="74312"/>
    <lineage>
        <taxon>Bacteria</taxon>
        <taxon>Pseudomonadati</taxon>
        <taxon>Pseudomonadota</taxon>
        <taxon>Alphaproteobacteria</taxon>
        <taxon>Caulobacterales</taxon>
        <taxon>Caulobacteraceae</taxon>
        <taxon>Brevundimonas</taxon>
    </lineage>
</organism>
<keyword evidence="2" id="KW-0472">Membrane</keyword>
<evidence type="ECO:0000256" key="1">
    <source>
        <dbReference type="SAM" id="MobiDB-lite"/>
    </source>
</evidence>